<reference evidence="2" key="1">
    <citation type="journal article" date="2020" name="Nature">
        <title>Giant virus diversity and host interactions through global metagenomics.</title>
        <authorList>
            <person name="Schulz F."/>
            <person name="Roux S."/>
            <person name="Paez-Espino D."/>
            <person name="Jungbluth S."/>
            <person name="Walsh D.A."/>
            <person name="Denef V.J."/>
            <person name="McMahon K.D."/>
            <person name="Konstantinidis K.T."/>
            <person name="Eloe-Fadrosh E.A."/>
            <person name="Kyrpides N.C."/>
            <person name="Woyke T."/>
        </authorList>
    </citation>
    <scope>NUCLEOTIDE SEQUENCE</scope>
    <source>
        <strain evidence="2">GVMAG-M-3300027736-24</strain>
    </source>
</reference>
<dbReference type="AlphaFoldDB" id="A0A6C0JJS9"/>
<feature type="transmembrane region" description="Helical" evidence="1">
    <location>
        <begin position="136"/>
        <end position="154"/>
    </location>
</feature>
<evidence type="ECO:0000256" key="1">
    <source>
        <dbReference type="SAM" id="Phobius"/>
    </source>
</evidence>
<evidence type="ECO:0000313" key="2">
    <source>
        <dbReference type="EMBL" id="QHU05892.1"/>
    </source>
</evidence>
<keyword evidence="1" id="KW-1133">Transmembrane helix</keyword>
<accession>A0A6C0JJS9</accession>
<proteinExistence type="predicted"/>
<name>A0A6C0JJS9_9ZZZZ</name>
<keyword evidence="1" id="KW-0812">Transmembrane</keyword>
<organism evidence="2">
    <name type="scientific">viral metagenome</name>
    <dbReference type="NCBI Taxonomy" id="1070528"/>
    <lineage>
        <taxon>unclassified sequences</taxon>
        <taxon>metagenomes</taxon>
        <taxon>organismal metagenomes</taxon>
    </lineage>
</organism>
<sequence length="157" mass="17685">MIFNTIVIMFMSFCKSSSTGPPVSGDIIKCFDNDVQLVFTKGPCDSLKIGLGKTAYGGFTYYHMSDINKIIKELKWKEVECTSIYQIYYVISVKGMCTLSTNTINKKISEEIIQAQSIVNYAFVEENNINKNKFDCSVMCIIVVLCGLGYLFLIKND</sequence>
<protein>
    <submittedName>
        <fullName evidence="2">Uncharacterized protein</fullName>
    </submittedName>
</protein>
<keyword evidence="1" id="KW-0472">Membrane</keyword>
<dbReference type="EMBL" id="MN740424">
    <property type="protein sequence ID" value="QHU05892.1"/>
    <property type="molecule type" value="Genomic_DNA"/>
</dbReference>